<comment type="caution">
    <text evidence="2">The sequence shown here is derived from an EMBL/GenBank/DDBJ whole genome shotgun (WGS) entry which is preliminary data.</text>
</comment>
<evidence type="ECO:0000313" key="2">
    <source>
        <dbReference type="EMBL" id="GAI68596.1"/>
    </source>
</evidence>
<dbReference type="AlphaFoldDB" id="X1RNQ5"/>
<gene>
    <name evidence="2" type="ORF">S12H4_00359</name>
</gene>
<proteinExistence type="predicted"/>
<feature type="compositionally biased region" description="Basic and acidic residues" evidence="1">
    <location>
        <begin position="22"/>
        <end position="34"/>
    </location>
</feature>
<sequence length="90" mass="10446">MSVLDRRAERKKRQPGYPTTVPDRREVDDKRREHQLDRLYGNRYDAQKDTGDCKTLFGMVYESFVGMIPSVTPVSAIEQTNTHGEKSKEK</sequence>
<dbReference type="EMBL" id="BARW01000036">
    <property type="protein sequence ID" value="GAI68596.1"/>
    <property type="molecule type" value="Genomic_DNA"/>
</dbReference>
<protein>
    <submittedName>
        <fullName evidence="2">Uncharacterized protein</fullName>
    </submittedName>
</protein>
<reference evidence="2" key="1">
    <citation type="journal article" date="2014" name="Front. Microbiol.">
        <title>High frequency of phylogenetically diverse reductive dehalogenase-homologous genes in deep subseafloor sedimentary metagenomes.</title>
        <authorList>
            <person name="Kawai M."/>
            <person name="Futagami T."/>
            <person name="Toyoda A."/>
            <person name="Takaki Y."/>
            <person name="Nishi S."/>
            <person name="Hori S."/>
            <person name="Arai W."/>
            <person name="Tsubouchi T."/>
            <person name="Morono Y."/>
            <person name="Uchiyama I."/>
            <person name="Ito T."/>
            <person name="Fujiyama A."/>
            <person name="Inagaki F."/>
            <person name="Takami H."/>
        </authorList>
    </citation>
    <scope>NUCLEOTIDE SEQUENCE</scope>
    <source>
        <strain evidence="2">Expedition CK06-06</strain>
    </source>
</reference>
<name>X1RNQ5_9ZZZZ</name>
<accession>X1RNQ5</accession>
<feature type="region of interest" description="Disordered" evidence="1">
    <location>
        <begin position="1"/>
        <end position="34"/>
    </location>
</feature>
<organism evidence="2">
    <name type="scientific">marine sediment metagenome</name>
    <dbReference type="NCBI Taxonomy" id="412755"/>
    <lineage>
        <taxon>unclassified sequences</taxon>
        <taxon>metagenomes</taxon>
        <taxon>ecological metagenomes</taxon>
    </lineage>
</organism>
<evidence type="ECO:0000256" key="1">
    <source>
        <dbReference type="SAM" id="MobiDB-lite"/>
    </source>
</evidence>